<feature type="region of interest" description="Disordered" evidence="1">
    <location>
        <begin position="1"/>
        <end position="123"/>
    </location>
</feature>
<keyword evidence="3" id="KW-1185">Reference proteome</keyword>
<accession>A0A0X8JD77</accession>
<reference evidence="3" key="1">
    <citation type="submission" date="2016-02" db="EMBL/GenBank/DDBJ databases">
        <authorList>
            <person name="Holder M.E."/>
            <person name="Ajami N.J."/>
            <person name="Petrosino J.F."/>
        </authorList>
    </citation>
    <scope>NUCLEOTIDE SEQUENCE [LARGE SCALE GENOMIC DNA]</scope>
    <source>
        <strain evidence="3">CCUG 36733</strain>
    </source>
</reference>
<proteinExistence type="predicted"/>
<dbReference type="EMBL" id="CP014228">
    <property type="protein sequence ID" value="AMD86730.1"/>
    <property type="molecule type" value="Genomic_DNA"/>
</dbReference>
<protein>
    <submittedName>
        <fullName evidence="2">Uncharacterized protein</fullName>
    </submittedName>
</protein>
<dbReference type="Proteomes" id="UP000065220">
    <property type="component" value="Chromosome"/>
</dbReference>
<dbReference type="AlphaFoldDB" id="A0A0X8JD77"/>
<feature type="compositionally biased region" description="Basic and acidic residues" evidence="1">
    <location>
        <begin position="34"/>
        <end position="50"/>
    </location>
</feature>
<feature type="compositionally biased region" description="Gly residues" evidence="1">
    <location>
        <begin position="73"/>
        <end position="90"/>
    </location>
</feature>
<evidence type="ECO:0000313" key="2">
    <source>
        <dbReference type="EMBL" id="AMD86730.1"/>
    </source>
</evidence>
<evidence type="ECO:0000313" key="3">
    <source>
        <dbReference type="Proteomes" id="UP000065220"/>
    </source>
</evidence>
<sequence length="123" mass="11671">MEGGDGVEAEGVGPRDEGGGGPGDLDVEGVGAVSRREVREGAEKSVEEGRVGILAAVEGPSLEPGADGEEDGGGSGDGTDGAQRGDGVGGSVRRSAGPAPSPSPASPSRSARSSTTSAPSATG</sequence>
<dbReference type="KEGG" id="ard:AXF14_02835"/>
<gene>
    <name evidence="2" type="ORF">AXF14_02835</name>
</gene>
<name>A0A0X8JD77_ACTRD</name>
<evidence type="ECO:0000256" key="1">
    <source>
        <dbReference type="SAM" id="MobiDB-lite"/>
    </source>
</evidence>
<feature type="compositionally biased region" description="Low complexity" evidence="1">
    <location>
        <begin position="106"/>
        <end position="123"/>
    </location>
</feature>
<organism evidence="2 3">
    <name type="scientific">Actinomyces radicidentis</name>
    <dbReference type="NCBI Taxonomy" id="111015"/>
    <lineage>
        <taxon>Bacteria</taxon>
        <taxon>Bacillati</taxon>
        <taxon>Actinomycetota</taxon>
        <taxon>Actinomycetes</taxon>
        <taxon>Actinomycetales</taxon>
        <taxon>Actinomycetaceae</taxon>
        <taxon>Actinomyces</taxon>
    </lineage>
</organism>